<dbReference type="Gene3D" id="2.40.70.10">
    <property type="entry name" value="Acid Proteases"/>
    <property type="match status" value="1"/>
</dbReference>
<gene>
    <name evidence="15" type="ORF">KFK09_005522</name>
</gene>
<dbReference type="InterPro" id="IPR036397">
    <property type="entry name" value="RNaseH_sf"/>
</dbReference>
<evidence type="ECO:0000259" key="12">
    <source>
        <dbReference type="PROSITE" id="PS50158"/>
    </source>
</evidence>
<dbReference type="SMR" id="A0A8T3BYI5"/>
<dbReference type="Gene3D" id="3.30.420.10">
    <property type="entry name" value="Ribonuclease H-like superfamily/Ribonuclease H"/>
    <property type="match status" value="1"/>
</dbReference>
<protein>
    <recommendedName>
        <fullName evidence="17">Reverse transcriptase</fullName>
    </recommendedName>
</protein>
<keyword evidence="2" id="KW-0808">Transferase</keyword>
<dbReference type="Pfam" id="PF17919">
    <property type="entry name" value="RT_RNaseH_2"/>
    <property type="match status" value="1"/>
</dbReference>
<keyword evidence="10" id="KW-0479">Metal-binding</keyword>
<evidence type="ECO:0000256" key="7">
    <source>
        <dbReference type="ARBA" id="ARBA00022801"/>
    </source>
</evidence>
<evidence type="ECO:0000259" key="14">
    <source>
        <dbReference type="PROSITE" id="PS50994"/>
    </source>
</evidence>
<keyword evidence="16" id="KW-1185">Reference proteome</keyword>
<dbReference type="CDD" id="cd09274">
    <property type="entry name" value="RNase_HI_RT_Ty3"/>
    <property type="match status" value="1"/>
</dbReference>
<accession>A0A8T3BYI5</accession>
<dbReference type="InterPro" id="IPR041577">
    <property type="entry name" value="RT_RNaseH_2"/>
</dbReference>
<dbReference type="EMBL" id="JAGYWB010000005">
    <property type="protein sequence ID" value="KAI0523132.1"/>
    <property type="molecule type" value="Genomic_DNA"/>
</dbReference>
<dbReference type="InterPro" id="IPR043128">
    <property type="entry name" value="Rev_trsase/Diguanyl_cyclase"/>
</dbReference>
<evidence type="ECO:0000256" key="10">
    <source>
        <dbReference type="PROSITE-ProRule" id="PRU00047"/>
    </source>
</evidence>
<dbReference type="InterPro" id="IPR000477">
    <property type="entry name" value="RT_dom"/>
</dbReference>
<dbReference type="PANTHER" id="PTHR35046:SF26">
    <property type="entry name" value="RNA-DIRECTED DNA POLYMERASE"/>
    <property type="match status" value="1"/>
</dbReference>
<keyword evidence="10" id="KW-0863">Zinc-finger</keyword>
<evidence type="ECO:0000259" key="13">
    <source>
        <dbReference type="PROSITE" id="PS50878"/>
    </source>
</evidence>
<dbReference type="InterPro" id="IPR021109">
    <property type="entry name" value="Peptidase_aspartic_dom_sf"/>
</dbReference>
<evidence type="ECO:0000256" key="6">
    <source>
        <dbReference type="ARBA" id="ARBA00022759"/>
    </source>
</evidence>
<dbReference type="GO" id="GO:0003964">
    <property type="term" value="F:RNA-directed DNA polymerase activity"/>
    <property type="evidence" value="ECO:0007669"/>
    <property type="project" value="UniProtKB-KW"/>
</dbReference>
<keyword evidence="1" id="KW-0645">Protease</keyword>
<keyword evidence="9" id="KW-0238">DNA-binding</keyword>
<keyword evidence="4" id="KW-0540">Nuclease</keyword>
<dbReference type="GO" id="GO:0004190">
    <property type="term" value="F:aspartic-type endopeptidase activity"/>
    <property type="evidence" value="ECO:0007669"/>
    <property type="project" value="UniProtKB-KW"/>
</dbReference>
<sequence>MADRGKEPAVEGTRTLEMLWANQDSVNRRIDEVAAEVQKLAAEFRREFNLLRARPMNQEQYREEARAHRTLPRRRGETEQHGRLLHVNPQGVSDSEEDIIPARGEHHSYSSEEEVDNRYGVNPIRNRRNPLYRRHSGEFKVKMDIPFFDGHLHIEDFLDWEKAVENFFDYLDIDPDKQVKYVACRLKGGASAWWEQTVQSRRRDGRGQVRSWARMKQLLRSQFLPTDYEQILYMRYQHCSQGARSVSEYTEEFNRLSARNDLNESTNQLVARYIGGLKDSIQDQLELNSVWSMPQAVNLALKIEMQQSRKARPPYSRRHWQEPIPTANKGPPPVTPKTSPNTPPPHPAVGSSNVTVDGKLVPKQKGGPSANPYARPSTLKCFRCFQSGHKSNECPQRQQIHVAEPEENAGLDEFDEEAIDEEVPADEGEPFIGVMEKLLLAPRQPNVSQRHAIFKTRCTISGKVCDLLIDSGCTENIISKAVVQGLQLKTTKLTHPYKISWVKKGLEILVTDSCRVFFTIGKHYSCEVLCDVLEMDVCHLILGRPWQFDVGVHYDGRANVYSLDWKGRKLRLLPGMHNTTSREKDLSKQAAIQLVSGANLVREWQDRAPMFALLITEPNSNSSLQKIPAEVSDLLQEYCDLIPEDLPAELPPLRDIQHRIDFMPGAVLPNLPHYRLSPKEQGILQGLIDDLLRKQLIQVSLSPCAVPALLVPKKDGNWRMCIDSRAVNKITTKYRFPMPRIDELLDQLTGSTVFSKLDLRSGYHQIRIRPGDEWKTAFKTPQGLFEWKVMPFGLCNAPSTFMRMMNEILKPFLGRFCIVYFDDILVYSLDKLNHLQHLKALFAVLREQKLYINLPKCELFAAQVKFLGFIISGAGIQMDPLKISAIRDWPIPTSFFDVRSFHGLANFYRRFIRHFSMIMAPITECLKLKSFQWGSEQQHSFDAIKEALTTAPVLTLPNFDQPFSVDTDASSIGIGAVLSQSGKPVAFFSEKLSPARQKWAAYEQELYAIVRALKQWETYLLHQEFILCSDNQAVQYINSQKSINRMHARWLVFLQRFTFTIRHKPGVENKVADALSRRMTLLTQMKAEALGLEHIKDLYDEDADFGSIWKLCQGKQVPEGYSIAQGFLFKQNLLCIPVSSWRQHLIREIHGGGLAAHLGRDNTLHQIQARFFWPRIRRDTIRFVDSCIVCQTYKGGAQNTGLYMPLPVPNSIWEELSMDFILGLPRTRRGNDSIFVVVDRFSKMSHFIPCKKTSNALNIATLFFNEVIRLHGVPRSITSDRDVKFVSHFWREVWKRLGTELRFSSAYHPQSDGQTEVVNRTLGNMLRCLVQEQPKQWEDILARAEFAYNAMPNRSTGKAPFEIVYTKAPNSAVDITAIPRSASKAVTHFTEDYSHMLEEIRQQLVNSNQRYKAAADTHRREKVFQVGDLVMVRLRRERFPPGTYSKLAKRKLGPVPIVAKINDNAYRVDLPPDSHTSPTFNVSDISQYRPADEAVVSISSSESSSDEAGED</sequence>
<dbReference type="CDD" id="cd00303">
    <property type="entry name" value="retropepsin_like"/>
    <property type="match status" value="1"/>
</dbReference>
<dbReference type="Gene3D" id="1.10.340.70">
    <property type="match status" value="1"/>
</dbReference>
<reference evidence="15" key="1">
    <citation type="journal article" date="2022" name="Front. Genet.">
        <title>Chromosome-Scale Assembly of the Dendrobium nobile Genome Provides Insights Into the Molecular Mechanism of the Biosynthesis of the Medicinal Active Ingredient of Dendrobium.</title>
        <authorList>
            <person name="Xu Q."/>
            <person name="Niu S.-C."/>
            <person name="Li K.-L."/>
            <person name="Zheng P.-J."/>
            <person name="Zhang X.-J."/>
            <person name="Jia Y."/>
            <person name="Liu Y."/>
            <person name="Niu Y.-X."/>
            <person name="Yu L.-H."/>
            <person name="Chen D.-F."/>
            <person name="Zhang G.-Q."/>
        </authorList>
    </citation>
    <scope>NUCLEOTIDE SEQUENCE</scope>
    <source>
        <tissue evidence="15">Leaf</tissue>
    </source>
</reference>
<dbReference type="FunFam" id="3.10.10.10:FF:000007">
    <property type="entry name" value="Retrovirus-related Pol polyprotein from transposon 17.6-like Protein"/>
    <property type="match status" value="1"/>
</dbReference>
<feature type="compositionally biased region" description="Pro residues" evidence="11">
    <location>
        <begin position="330"/>
        <end position="347"/>
    </location>
</feature>
<dbReference type="GO" id="GO:0004519">
    <property type="term" value="F:endonuclease activity"/>
    <property type="evidence" value="ECO:0007669"/>
    <property type="project" value="UniProtKB-KW"/>
</dbReference>
<dbReference type="GO" id="GO:0006508">
    <property type="term" value="P:proteolysis"/>
    <property type="evidence" value="ECO:0007669"/>
    <property type="project" value="UniProtKB-KW"/>
</dbReference>
<feature type="domain" description="Integrase catalytic" evidence="14">
    <location>
        <begin position="1203"/>
        <end position="1368"/>
    </location>
</feature>
<dbReference type="SUPFAM" id="SSF57756">
    <property type="entry name" value="Retrovirus zinc finger-like domains"/>
    <property type="match status" value="1"/>
</dbReference>
<evidence type="ECO:0008006" key="17">
    <source>
        <dbReference type="Google" id="ProtNLM"/>
    </source>
</evidence>
<feature type="compositionally biased region" description="Basic residues" evidence="11">
    <location>
        <begin position="309"/>
        <end position="318"/>
    </location>
</feature>
<organism evidence="15 16">
    <name type="scientific">Dendrobium nobile</name>
    <name type="common">Orchid</name>
    <dbReference type="NCBI Taxonomy" id="94219"/>
    <lineage>
        <taxon>Eukaryota</taxon>
        <taxon>Viridiplantae</taxon>
        <taxon>Streptophyta</taxon>
        <taxon>Embryophyta</taxon>
        <taxon>Tracheophyta</taxon>
        <taxon>Spermatophyta</taxon>
        <taxon>Magnoliopsida</taxon>
        <taxon>Liliopsida</taxon>
        <taxon>Asparagales</taxon>
        <taxon>Orchidaceae</taxon>
        <taxon>Epidendroideae</taxon>
        <taxon>Malaxideae</taxon>
        <taxon>Dendrobiinae</taxon>
        <taxon>Dendrobium</taxon>
    </lineage>
</organism>
<dbReference type="Proteomes" id="UP000829196">
    <property type="component" value="Unassembled WGS sequence"/>
</dbReference>
<evidence type="ECO:0000256" key="11">
    <source>
        <dbReference type="SAM" id="MobiDB-lite"/>
    </source>
</evidence>
<dbReference type="Pfam" id="PF24626">
    <property type="entry name" value="SH3_Tf2-1"/>
    <property type="match status" value="1"/>
</dbReference>
<dbReference type="Pfam" id="PF00665">
    <property type="entry name" value="rve"/>
    <property type="match status" value="1"/>
</dbReference>
<evidence type="ECO:0000256" key="9">
    <source>
        <dbReference type="ARBA" id="ARBA00023125"/>
    </source>
</evidence>
<dbReference type="Pfam" id="PF17921">
    <property type="entry name" value="Integrase_H2C2"/>
    <property type="match status" value="1"/>
</dbReference>
<evidence type="ECO:0000313" key="16">
    <source>
        <dbReference type="Proteomes" id="UP000829196"/>
    </source>
</evidence>
<feature type="domain" description="CCHC-type" evidence="12">
    <location>
        <begin position="380"/>
        <end position="396"/>
    </location>
</feature>
<dbReference type="InterPro" id="IPR001878">
    <property type="entry name" value="Znf_CCHC"/>
</dbReference>
<dbReference type="InterPro" id="IPR005162">
    <property type="entry name" value="Retrotrans_gag_dom"/>
</dbReference>
<keyword evidence="5" id="KW-0064">Aspartyl protease</keyword>
<evidence type="ECO:0000256" key="4">
    <source>
        <dbReference type="ARBA" id="ARBA00022722"/>
    </source>
</evidence>
<name>A0A8T3BYI5_DENNO</name>
<evidence type="ECO:0000256" key="1">
    <source>
        <dbReference type="ARBA" id="ARBA00022670"/>
    </source>
</evidence>
<dbReference type="GO" id="GO:0008270">
    <property type="term" value="F:zinc ion binding"/>
    <property type="evidence" value="ECO:0007669"/>
    <property type="project" value="UniProtKB-KW"/>
</dbReference>
<evidence type="ECO:0000256" key="3">
    <source>
        <dbReference type="ARBA" id="ARBA00022695"/>
    </source>
</evidence>
<keyword evidence="10" id="KW-0862">Zinc</keyword>
<proteinExistence type="predicted"/>
<feature type="region of interest" description="Disordered" evidence="11">
    <location>
        <begin position="59"/>
        <end position="80"/>
    </location>
</feature>
<dbReference type="SMART" id="SM00343">
    <property type="entry name" value="ZnF_C2HC"/>
    <property type="match status" value="1"/>
</dbReference>
<dbReference type="InterPro" id="IPR012337">
    <property type="entry name" value="RNaseH-like_sf"/>
</dbReference>
<dbReference type="InterPro" id="IPR041588">
    <property type="entry name" value="Integrase_H2C2"/>
</dbReference>
<dbReference type="FunFam" id="3.30.70.270:FF:000020">
    <property type="entry name" value="Transposon Tf2-6 polyprotein-like Protein"/>
    <property type="match status" value="1"/>
</dbReference>
<evidence type="ECO:0000313" key="15">
    <source>
        <dbReference type="EMBL" id="KAI0523132.1"/>
    </source>
</evidence>
<evidence type="ECO:0000256" key="8">
    <source>
        <dbReference type="ARBA" id="ARBA00022918"/>
    </source>
</evidence>
<dbReference type="Pfam" id="PF00078">
    <property type="entry name" value="RVT_1"/>
    <property type="match status" value="1"/>
</dbReference>
<dbReference type="Pfam" id="PF03732">
    <property type="entry name" value="Retrotrans_gag"/>
    <property type="match status" value="1"/>
</dbReference>
<dbReference type="PROSITE" id="PS50158">
    <property type="entry name" value="ZF_CCHC"/>
    <property type="match status" value="1"/>
</dbReference>
<dbReference type="InterPro" id="IPR043502">
    <property type="entry name" value="DNA/RNA_pol_sf"/>
</dbReference>
<dbReference type="Gene3D" id="3.30.70.270">
    <property type="match status" value="2"/>
</dbReference>
<keyword evidence="8" id="KW-0695">RNA-directed DNA polymerase</keyword>
<dbReference type="InterPro" id="IPR001584">
    <property type="entry name" value="Integrase_cat-core"/>
</dbReference>
<dbReference type="FunFam" id="3.30.420.10:FF:000032">
    <property type="entry name" value="Retrovirus-related Pol polyprotein from transposon 297-like Protein"/>
    <property type="match status" value="1"/>
</dbReference>
<dbReference type="PROSITE" id="PS50878">
    <property type="entry name" value="RT_POL"/>
    <property type="match status" value="1"/>
</dbReference>
<dbReference type="GO" id="GO:0003677">
    <property type="term" value="F:DNA binding"/>
    <property type="evidence" value="ECO:0007669"/>
    <property type="project" value="UniProtKB-KW"/>
</dbReference>
<comment type="caution">
    <text evidence="15">The sequence shown here is derived from an EMBL/GenBank/DDBJ whole genome shotgun (WGS) entry which is preliminary data.</text>
</comment>
<dbReference type="SUPFAM" id="SSF50630">
    <property type="entry name" value="Acid proteases"/>
    <property type="match status" value="1"/>
</dbReference>
<dbReference type="CDD" id="cd01647">
    <property type="entry name" value="RT_LTR"/>
    <property type="match status" value="1"/>
</dbReference>
<dbReference type="SUPFAM" id="SSF56672">
    <property type="entry name" value="DNA/RNA polymerases"/>
    <property type="match status" value="1"/>
</dbReference>
<dbReference type="PANTHER" id="PTHR35046">
    <property type="entry name" value="ZINC KNUCKLE (CCHC-TYPE) FAMILY PROTEIN"/>
    <property type="match status" value="1"/>
</dbReference>
<evidence type="ECO:0000256" key="5">
    <source>
        <dbReference type="ARBA" id="ARBA00022750"/>
    </source>
</evidence>
<evidence type="ECO:0000256" key="2">
    <source>
        <dbReference type="ARBA" id="ARBA00022679"/>
    </source>
</evidence>
<keyword evidence="7" id="KW-0378">Hydrolase</keyword>
<dbReference type="PROSITE" id="PS50994">
    <property type="entry name" value="INTEGRASE"/>
    <property type="match status" value="1"/>
</dbReference>
<keyword evidence="6" id="KW-0255">Endonuclease</keyword>
<dbReference type="InterPro" id="IPR036875">
    <property type="entry name" value="Znf_CCHC_sf"/>
</dbReference>
<dbReference type="Gene3D" id="3.10.10.10">
    <property type="entry name" value="HIV Type 1 Reverse Transcriptase, subunit A, domain 1"/>
    <property type="match status" value="1"/>
</dbReference>
<dbReference type="SUPFAM" id="SSF53098">
    <property type="entry name" value="Ribonuclease H-like"/>
    <property type="match status" value="1"/>
</dbReference>
<feature type="region of interest" description="Disordered" evidence="11">
    <location>
        <begin position="309"/>
        <end position="372"/>
    </location>
</feature>
<dbReference type="InterPro" id="IPR056924">
    <property type="entry name" value="SH3_Tf2-1"/>
</dbReference>
<dbReference type="OrthoDB" id="407598at2759"/>
<dbReference type="GO" id="GO:0015074">
    <property type="term" value="P:DNA integration"/>
    <property type="evidence" value="ECO:0007669"/>
    <property type="project" value="InterPro"/>
</dbReference>
<feature type="domain" description="Reverse transcriptase" evidence="13">
    <location>
        <begin position="692"/>
        <end position="871"/>
    </location>
</feature>
<keyword evidence="3" id="KW-0548">Nucleotidyltransferase</keyword>